<dbReference type="Gene3D" id="3.40.50.1360">
    <property type="match status" value="1"/>
</dbReference>
<dbReference type="GO" id="GO:0003677">
    <property type="term" value="F:DNA binding"/>
    <property type="evidence" value="ECO:0007669"/>
    <property type="project" value="UniProtKB-KW"/>
</dbReference>
<proteinExistence type="predicted"/>
<accession>A0AA49GSP2</accession>
<dbReference type="GO" id="GO:0003700">
    <property type="term" value="F:DNA-binding transcription factor activity"/>
    <property type="evidence" value="ECO:0007669"/>
    <property type="project" value="InterPro"/>
</dbReference>
<dbReference type="PROSITE" id="PS00894">
    <property type="entry name" value="HTH_DEOR_1"/>
    <property type="match status" value="1"/>
</dbReference>
<gene>
    <name evidence="5" type="ORF">K4G66_09150</name>
</gene>
<dbReference type="InterPro" id="IPR036390">
    <property type="entry name" value="WH_DNA-bd_sf"/>
</dbReference>
<dbReference type="Pfam" id="PF00455">
    <property type="entry name" value="DeoRC"/>
    <property type="match status" value="1"/>
</dbReference>
<keyword evidence="3" id="KW-0804">Transcription</keyword>
<dbReference type="InterPro" id="IPR014036">
    <property type="entry name" value="DeoR-like_C"/>
</dbReference>
<dbReference type="SMART" id="SM00420">
    <property type="entry name" value="HTH_DEOR"/>
    <property type="match status" value="1"/>
</dbReference>
<protein>
    <submittedName>
        <fullName evidence="5">DeoR/GlpR family DNA-binding transcription regulator</fullName>
    </submittedName>
</protein>
<feature type="domain" description="HTH deoR-type" evidence="4">
    <location>
        <begin position="3"/>
        <end position="58"/>
    </location>
</feature>
<dbReference type="PANTHER" id="PTHR30363:SF44">
    <property type="entry name" value="AGA OPERON TRANSCRIPTIONAL REPRESSOR-RELATED"/>
    <property type="match status" value="1"/>
</dbReference>
<name>A0AA49GSP2_9BACT</name>
<dbReference type="InterPro" id="IPR018356">
    <property type="entry name" value="Tscrpt_reg_HTH_DeoR_CS"/>
</dbReference>
<dbReference type="SUPFAM" id="SSF100950">
    <property type="entry name" value="NagB/RpiA/CoA transferase-like"/>
    <property type="match status" value="1"/>
</dbReference>
<keyword evidence="2 5" id="KW-0238">DNA-binding</keyword>
<dbReference type="InterPro" id="IPR001034">
    <property type="entry name" value="DeoR_HTH"/>
</dbReference>
<dbReference type="InterPro" id="IPR050313">
    <property type="entry name" value="Carb_Metab_HTH_regulators"/>
</dbReference>
<evidence type="ECO:0000256" key="2">
    <source>
        <dbReference type="ARBA" id="ARBA00023125"/>
    </source>
</evidence>
<reference evidence="5" key="1">
    <citation type="journal article" date="2023" name="Comput. Struct. Biotechnol. J.">
        <title>Discovery of a novel marine Bacteroidetes with a rich repertoire of carbohydrate-active enzymes.</title>
        <authorList>
            <person name="Chen B."/>
            <person name="Liu G."/>
            <person name="Chen Q."/>
            <person name="Wang H."/>
            <person name="Liu L."/>
            <person name="Tang K."/>
        </authorList>
    </citation>
    <scope>NUCLEOTIDE SEQUENCE</scope>
    <source>
        <strain evidence="5">TK19036</strain>
    </source>
</reference>
<dbReference type="EMBL" id="CP120682">
    <property type="protein sequence ID" value="WKN38868.1"/>
    <property type="molecule type" value="Genomic_DNA"/>
</dbReference>
<dbReference type="SMART" id="SM01134">
    <property type="entry name" value="DeoRC"/>
    <property type="match status" value="1"/>
</dbReference>
<reference evidence="5" key="2">
    <citation type="journal article" date="2024" name="Antonie Van Leeuwenhoek">
        <title>Roseihalotalea indica gen. nov., sp. nov., a halophilic Bacteroidetes from mesopelagic Southwest Indian Ocean with higher carbohydrate metabolic potential.</title>
        <authorList>
            <person name="Chen B."/>
            <person name="Zhang M."/>
            <person name="Lin D."/>
            <person name="Ye J."/>
            <person name="Tang K."/>
        </authorList>
    </citation>
    <scope>NUCLEOTIDE SEQUENCE</scope>
    <source>
        <strain evidence="5">TK19036</strain>
    </source>
</reference>
<dbReference type="Gene3D" id="1.10.10.10">
    <property type="entry name" value="Winged helix-like DNA-binding domain superfamily/Winged helix DNA-binding domain"/>
    <property type="match status" value="1"/>
</dbReference>
<dbReference type="InterPro" id="IPR036388">
    <property type="entry name" value="WH-like_DNA-bd_sf"/>
</dbReference>
<evidence type="ECO:0000259" key="4">
    <source>
        <dbReference type="PROSITE" id="PS51000"/>
    </source>
</evidence>
<dbReference type="PRINTS" id="PR00037">
    <property type="entry name" value="HTHLACR"/>
</dbReference>
<sequence>MLKQERFLYILQQLERHQKVTPPELSEALGISEVTIRRDLTELDALGKIQKVHGGAIPITGRAASFQQRQSIHAPAKKIIAEKAKTLIQPDQILMIDGGTTNLYLVQQLPLDLRATIITNCLSIAQSLVNFPHIQVILPGGRYEKKNDVLVGAETVKTFSETGADLCFLGVCRIDAERGITADHYEEALVKKAMTRSAKQVIALADIHKVNQSDAFWVAPADLLSTLVTDVAPADERLLPFHTLGIKLL</sequence>
<dbReference type="InterPro" id="IPR037171">
    <property type="entry name" value="NagB/RpiA_transferase-like"/>
</dbReference>
<dbReference type="PROSITE" id="PS51000">
    <property type="entry name" value="HTH_DEOR_2"/>
    <property type="match status" value="1"/>
</dbReference>
<dbReference type="SUPFAM" id="SSF46785">
    <property type="entry name" value="Winged helix' DNA-binding domain"/>
    <property type="match status" value="1"/>
</dbReference>
<evidence type="ECO:0000313" key="5">
    <source>
        <dbReference type="EMBL" id="WKN38868.1"/>
    </source>
</evidence>
<dbReference type="AlphaFoldDB" id="A0AA49GSP2"/>
<organism evidence="5">
    <name type="scientific">Roseihalotalea indica</name>
    <dbReference type="NCBI Taxonomy" id="2867963"/>
    <lineage>
        <taxon>Bacteria</taxon>
        <taxon>Pseudomonadati</taxon>
        <taxon>Bacteroidota</taxon>
        <taxon>Cytophagia</taxon>
        <taxon>Cytophagales</taxon>
        <taxon>Catalimonadaceae</taxon>
        <taxon>Roseihalotalea</taxon>
    </lineage>
</organism>
<evidence type="ECO:0000256" key="3">
    <source>
        <dbReference type="ARBA" id="ARBA00023163"/>
    </source>
</evidence>
<evidence type="ECO:0000256" key="1">
    <source>
        <dbReference type="ARBA" id="ARBA00023015"/>
    </source>
</evidence>
<dbReference type="Pfam" id="PF08220">
    <property type="entry name" value="HTH_DeoR"/>
    <property type="match status" value="1"/>
</dbReference>
<keyword evidence="1" id="KW-0805">Transcription regulation</keyword>
<dbReference type="PANTHER" id="PTHR30363">
    <property type="entry name" value="HTH-TYPE TRANSCRIPTIONAL REGULATOR SRLR-RELATED"/>
    <property type="match status" value="1"/>
</dbReference>